<keyword evidence="3" id="KW-1185">Reference proteome</keyword>
<evidence type="ECO:0000313" key="2">
    <source>
        <dbReference type="EMBL" id="EYU20556.1"/>
    </source>
</evidence>
<accession>A0A022PXL3</accession>
<dbReference type="Proteomes" id="UP000030748">
    <property type="component" value="Unassembled WGS sequence"/>
</dbReference>
<feature type="region of interest" description="Disordered" evidence="1">
    <location>
        <begin position="204"/>
        <end position="226"/>
    </location>
</feature>
<name>A0A022PXL3_ERYGU</name>
<protein>
    <submittedName>
        <fullName evidence="2">Uncharacterized protein</fullName>
    </submittedName>
</protein>
<organism evidence="2 3">
    <name type="scientific">Erythranthe guttata</name>
    <name type="common">Yellow monkey flower</name>
    <name type="synonym">Mimulus guttatus</name>
    <dbReference type="NCBI Taxonomy" id="4155"/>
    <lineage>
        <taxon>Eukaryota</taxon>
        <taxon>Viridiplantae</taxon>
        <taxon>Streptophyta</taxon>
        <taxon>Embryophyta</taxon>
        <taxon>Tracheophyta</taxon>
        <taxon>Spermatophyta</taxon>
        <taxon>Magnoliopsida</taxon>
        <taxon>eudicotyledons</taxon>
        <taxon>Gunneridae</taxon>
        <taxon>Pentapetalae</taxon>
        <taxon>asterids</taxon>
        <taxon>lamiids</taxon>
        <taxon>Lamiales</taxon>
        <taxon>Phrymaceae</taxon>
        <taxon>Erythranthe</taxon>
    </lineage>
</organism>
<dbReference type="eggNOG" id="KOG0017">
    <property type="taxonomic scope" value="Eukaryota"/>
</dbReference>
<reference evidence="2 3" key="1">
    <citation type="journal article" date="2013" name="Proc. Natl. Acad. Sci. U.S.A.">
        <title>Fine-scale variation in meiotic recombination in Mimulus inferred from population shotgun sequencing.</title>
        <authorList>
            <person name="Hellsten U."/>
            <person name="Wright K.M."/>
            <person name="Jenkins J."/>
            <person name="Shu S."/>
            <person name="Yuan Y."/>
            <person name="Wessler S.R."/>
            <person name="Schmutz J."/>
            <person name="Willis J.H."/>
            <person name="Rokhsar D.S."/>
        </authorList>
    </citation>
    <scope>NUCLEOTIDE SEQUENCE [LARGE SCALE GENOMIC DNA]</scope>
    <source>
        <strain evidence="3">cv. DUN x IM62</strain>
    </source>
</reference>
<proteinExistence type="predicted"/>
<sequence>MPREAPFNTPDIRAYLTHPSSERKPYKGKRHSVDRCWSLHPEMKPKFVKDRTGGEKKKVINTHKAHLAAHTVESFSSNPATLLNEFANFLQERHGQEALQNKADTQGYEERATLLGKLAGFLSSNASTENRQANVKCALVKAKEKINIVSDTIESDVLYVPSFPFQLLSVRKLILSLNCEVIFTPYKVIFQDLVTRGVNEPSSPLLAGSSSSSSSSSFFGSSSSSC</sequence>
<evidence type="ECO:0000256" key="1">
    <source>
        <dbReference type="SAM" id="MobiDB-lite"/>
    </source>
</evidence>
<dbReference type="AlphaFoldDB" id="A0A022PXL3"/>
<gene>
    <name evidence="2" type="ORF">MIMGU_mgv1a021751mg</name>
</gene>
<evidence type="ECO:0000313" key="3">
    <source>
        <dbReference type="Proteomes" id="UP000030748"/>
    </source>
</evidence>
<dbReference type="EMBL" id="KI632264">
    <property type="protein sequence ID" value="EYU20556.1"/>
    <property type="molecule type" value="Genomic_DNA"/>
</dbReference>